<comment type="similarity">
    <text evidence="1">Belongs to the DNA/RNA non-specific endonuclease family.</text>
</comment>
<dbReference type="GO" id="GO:0046872">
    <property type="term" value="F:metal ion binding"/>
    <property type="evidence" value="ECO:0007669"/>
    <property type="project" value="UniProtKB-KW"/>
</dbReference>
<keyword evidence="3" id="KW-0255">Endonuclease</keyword>
<dbReference type="SUPFAM" id="SSF54060">
    <property type="entry name" value="His-Me finger endonucleases"/>
    <property type="match status" value="1"/>
</dbReference>
<keyword evidence="2" id="KW-0540">Nuclease</keyword>
<dbReference type="GO" id="GO:0005743">
    <property type="term" value="C:mitochondrial inner membrane"/>
    <property type="evidence" value="ECO:0007669"/>
    <property type="project" value="TreeGrafter"/>
</dbReference>
<evidence type="ECO:0000256" key="6">
    <source>
        <dbReference type="SAM" id="SignalP"/>
    </source>
</evidence>
<dbReference type="GO" id="GO:0000014">
    <property type="term" value="F:single-stranded DNA endodeoxyribonuclease activity"/>
    <property type="evidence" value="ECO:0007669"/>
    <property type="project" value="TreeGrafter"/>
</dbReference>
<gene>
    <name evidence="8" type="ORF">PSYICH_LOCUS1429</name>
</gene>
<sequence>MSYIKYLFCGVLLLSLVFHALSAGCTINPFATNAPLIIRPENTTVIYPKHGERTIKFKVGETVEFACPQRQVVVDGTSSTSLVQATCISNTRFTVNGQRFIWSQISCSANPVARGRFLNSNCGTNARLAEIGFQLDNNRFLRTITICFDTVNQTSLYSYYDLTSSVRSSDTTTPRPNFAQDTGFYNTGNRNVNQLYVRGTQRSTINRLIGLAAKNTKYIQNGLTHFLSRGHLTARADFIYGALQNATFRYINAAPQWQGFNMNNWNQVETDTRNYAHNRNVDLQVWTGTYGVATLPDETSGEDIPLSLYVNGNKRGIPVPAIYWKIVYNPTNKRGIVLIGLNNLYEKNVSKHVICQDISNQVNWLNWRKNDIDRGYSYACTVSSFRKVVTYAPNLNVAGLLT</sequence>
<dbReference type="Gene3D" id="3.40.570.10">
    <property type="entry name" value="Extracellular Endonuclease, subunit A"/>
    <property type="match status" value="1"/>
</dbReference>
<dbReference type="PANTHER" id="PTHR13966">
    <property type="entry name" value="ENDONUCLEASE RELATED"/>
    <property type="match status" value="1"/>
</dbReference>
<dbReference type="Pfam" id="PF01223">
    <property type="entry name" value="Endonuclease_NS"/>
    <property type="match status" value="1"/>
</dbReference>
<evidence type="ECO:0000256" key="5">
    <source>
        <dbReference type="PIRSR" id="PIRSR640255-2"/>
    </source>
</evidence>
<feature type="binding site" evidence="5">
    <location>
        <position position="261"/>
    </location>
    <ligand>
        <name>Mg(2+)</name>
        <dbReference type="ChEBI" id="CHEBI:18420"/>
        <note>catalytic</note>
    </ligand>
</feature>
<evidence type="ECO:0000313" key="8">
    <source>
        <dbReference type="EMBL" id="CAH1098915.1"/>
    </source>
</evidence>
<dbReference type="GO" id="GO:0004521">
    <property type="term" value="F:RNA endonuclease activity"/>
    <property type="evidence" value="ECO:0007669"/>
    <property type="project" value="TreeGrafter"/>
</dbReference>
<proteinExistence type="inferred from homology"/>
<protein>
    <recommendedName>
        <fullName evidence="7">DNA/RNA non-specific endonuclease/pyrophosphatase/phosphodiesterase domain-containing protein</fullName>
    </recommendedName>
</protein>
<keyword evidence="5" id="KW-0479">Metal-binding</keyword>
<dbReference type="EMBL" id="OV651813">
    <property type="protein sequence ID" value="CAH1098915.1"/>
    <property type="molecule type" value="Genomic_DNA"/>
</dbReference>
<feature type="signal peptide" evidence="6">
    <location>
        <begin position="1"/>
        <end position="23"/>
    </location>
</feature>
<dbReference type="InterPro" id="IPR044929">
    <property type="entry name" value="DNA/RNA_non-sp_Endonuclease_sf"/>
</dbReference>
<evidence type="ECO:0000256" key="2">
    <source>
        <dbReference type="ARBA" id="ARBA00022722"/>
    </source>
</evidence>
<evidence type="ECO:0000256" key="3">
    <source>
        <dbReference type="ARBA" id="ARBA00022759"/>
    </source>
</evidence>
<accession>A0A9P0G6R3</accession>
<feature type="domain" description="DNA/RNA non-specific endonuclease/pyrophosphatase/phosphodiesterase" evidence="7">
    <location>
        <begin position="140"/>
        <end position="385"/>
    </location>
</feature>
<dbReference type="OrthoDB" id="5960141at2759"/>
<name>A0A9P0G6R3_9CUCU</name>
<dbReference type="PANTHER" id="PTHR13966:SF19">
    <property type="entry name" value="NUCLEASE EXOG, MITOCHONDRIAL"/>
    <property type="match status" value="1"/>
</dbReference>
<dbReference type="GO" id="GO:0003676">
    <property type="term" value="F:nucleic acid binding"/>
    <property type="evidence" value="ECO:0007669"/>
    <property type="project" value="InterPro"/>
</dbReference>
<reference evidence="8" key="1">
    <citation type="submission" date="2022-01" db="EMBL/GenBank/DDBJ databases">
        <authorList>
            <person name="King R."/>
        </authorList>
    </citation>
    <scope>NUCLEOTIDE SEQUENCE</scope>
</reference>
<feature type="active site" description="Proton acceptor" evidence="4">
    <location>
        <position position="231"/>
    </location>
</feature>
<evidence type="ECO:0000256" key="1">
    <source>
        <dbReference type="ARBA" id="ARBA00010052"/>
    </source>
</evidence>
<feature type="chain" id="PRO_5040221729" description="DNA/RNA non-specific endonuclease/pyrophosphatase/phosphodiesterase domain-containing protein" evidence="6">
    <location>
        <begin position="24"/>
        <end position="402"/>
    </location>
</feature>
<dbReference type="InterPro" id="IPR044925">
    <property type="entry name" value="His-Me_finger_sf"/>
</dbReference>
<dbReference type="SMART" id="SM00892">
    <property type="entry name" value="Endonuclease_NS"/>
    <property type="match status" value="1"/>
</dbReference>
<dbReference type="InterPro" id="IPR001604">
    <property type="entry name" value="Endo_G_ENPP1-like_dom"/>
</dbReference>
<evidence type="ECO:0000256" key="4">
    <source>
        <dbReference type="PIRSR" id="PIRSR640255-1"/>
    </source>
</evidence>
<dbReference type="AlphaFoldDB" id="A0A9P0G6R3"/>
<dbReference type="GO" id="GO:0005634">
    <property type="term" value="C:nucleus"/>
    <property type="evidence" value="ECO:0007669"/>
    <property type="project" value="TreeGrafter"/>
</dbReference>
<evidence type="ECO:0000259" key="7">
    <source>
        <dbReference type="SMART" id="SM00892"/>
    </source>
</evidence>
<dbReference type="PROSITE" id="PS51257">
    <property type="entry name" value="PROKAR_LIPOPROTEIN"/>
    <property type="match status" value="1"/>
</dbReference>
<dbReference type="Proteomes" id="UP001153636">
    <property type="component" value="Chromosome 1"/>
</dbReference>
<dbReference type="GO" id="GO:0006309">
    <property type="term" value="P:apoptotic DNA fragmentation"/>
    <property type="evidence" value="ECO:0007669"/>
    <property type="project" value="TreeGrafter"/>
</dbReference>
<dbReference type="InterPro" id="IPR040255">
    <property type="entry name" value="Non-specific_endonuclease"/>
</dbReference>
<organism evidence="8 9">
    <name type="scientific">Psylliodes chrysocephalus</name>
    <dbReference type="NCBI Taxonomy" id="3402493"/>
    <lineage>
        <taxon>Eukaryota</taxon>
        <taxon>Metazoa</taxon>
        <taxon>Ecdysozoa</taxon>
        <taxon>Arthropoda</taxon>
        <taxon>Hexapoda</taxon>
        <taxon>Insecta</taxon>
        <taxon>Pterygota</taxon>
        <taxon>Neoptera</taxon>
        <taxon>Endopterygota</taxon>
        <taxon>Coleoptera</taxon>
        <taxon>Polyphaga</taxon>
        <taxon>Cucujiformia</taxon>
        <taxon>Chrysomeloidea</taxon>
        <taxon>Chrysomelidae</taxon>
        <taxon>Galerucinae</taxon>
        <taxon>Alticini</taxon>
        <taxon>Psylliodes</taxon>
    </lineage>
</organism>
<keyword evidence="3" id="KW-0378">Hydrolase</keyword>
<keyword evidence="9" id="KW-1185">Reference proteome</keyword>
<dbReference type="FunFam" id="3.40.570.10:FF:000007">
    <property type="entry name" value="Alkaline nuclease"/>
    <property type="match status" value="1"/>
</dbReference>
<evidence type="ECO:0000313" key="9">
    <source>
        <dbReference type="Proteomes" id="UP001153636"/>
    </source>
</evidence>
<keyword evidence="6" id="KW-0732">Signal</keyword>